<gene>
    <name evidence="2" type="ORF">HK413_13550</name>
</gene>
<dbReference type="PROSITE" id="PS51257">
    <property type="entry name" value="PROKAR_LIPOPROTEIN"/>
    <property type="match status" value="1"/>
</dbReference>
<dbReference type="Pfam" id="PF14262">
    <property type="entry name" value="Cthe_2159"/>
    <property type="match status" value="1"/>
</dbReference>
<proteinExistence type="predicted"/>
<feature type="region of interest" description="Disordered" evidence="1">
    <location>
        <begin position="27"/>
        <end position="65"/>
    </location>
</feature>
<dbReference type="InterPro" id="IPR025584">
    <property type="entry name" value="Cthe_2159"/>
</dbReference>
<accession>A0ABX1W7Q9</accession>
<feature type="compositionally biased region" description="Low complexity" evidence="1">
    <location>
        <begin position="43"/>
        <end position="63"/>
    </location>
</feature>
<evidence type="ECO:0000256" key="1">
    <source>
        <dbReference type="SAM" id="MobiDB-lite"/>
    </source>
</evidence>
<keyword evidence="3" id="KW-1185">Reference proteome</keyword>
<comment type="caution">
    <text evidence="2">The sequence shown here is derived from an EMBL/GenBank/DDBJ whole genome shotgun (WGS) entry which is preliminary data.</text>
</comment>
<dbReference type="EMBL" id="JABFCR010000072">
    <property type="protein sequence ID" value="NNU34822.1"/>
    <property type="molecule type" value="Genomic_DNA"/>
</dbReference>
<dbReference type="RefSeq" id="WP_175270490.1">
    <property type="nucleotide sequence ID" value="NZ_JABFCR010000072.1"/>
</dbReference>
<sequence>MKILSGLIRYSLLILLFSACITIVSCSKSSSGDNPVTPPVVSTTKIETATETTGTPEGSTTDGANADDLVEGSSFTSTITITMGATATISPATTTGVTITQSNGDVLIKSTATGVAFVVTGTTTNGSVKIYSDKKFELTLNNASITNLDGPAINIQSSKRAFVVIADGTTNTLADGATYTPFGSEDMKGTFFAEGQVVFSGTGTLNVKSLYKHAIVCDDYIRVRTGTINVTGAISDGMHANNAVIIDGGTLNLTASSDGIEAEKGNVIINGEH</sequence>
<dbReference type="Proteomes" id="UP000566071">
    <property type="component" value="Unassembled WGS sequence"/>
</dbReference>
<reference evidence="2 3" key="1">
    <citation type="submission" date="2020-05" db="EMBL/GenBank/DDBJ databases">
        <authorList>
            <person name="Khan S.A."/>
            <person name="Jeon C.O."/>
            <person name="Chun B.H."/>
        </authorList>
    </citation>
    <scope>NUCLEOTIDE SEQUENCE [LARGE SCALE GENOMIC DNA]</scope>
    <source>
        <strain evidence="2 3">S1162</strain>
    </source>
</reference>
<name>A0ABX1W7Q9_9SPHI</name>
<protein>
    <submittedName>
        <fullName evidence="2">Carbohydrate-binding domain-containing protein</fullName>
    </submittedName>
</protein>
<organism evidence="2 3">
    <name type="scientific">Mucilaginibacter humi</name>
    <dbReference type="NCBI Taxonomy" id="2732510"/>
    <lineage>
        <taxon>Bacteria</taxon>
        <taxon>Pseudomonadati</taxon>
        <taxon>Bacteroidota</taxon>
        <taxon>Sphingobacteriia</taxon>
        <taxon>Sphingobacteriales</taxon>
        <taxon>Sphingobacteriaceae</taxon>
        <taxon>Mucilaginibacter</taxon>
    </lineage>
</organism>
<evidence type="ECO:0000313" key="3">
    <source>
        <dbReference type="Proteomes" id="UP000566071"/>
    </source>
</evidence>
<evidence type="ECO:0000313" key="2">
    <source>
        <dbReference type="EMBL" id="NNU34822.1"/>
    </source>
</evidence>